<proteinExistence type="predicted"/>
<evidence type="ECO:0000313" key="2">
    <source>
        <dbReference type="EMBL" id="JAH87130.1"/>
    </source>
</evidence>
<feature type="transmembrane region" description="Helical" evidence="1">
    <location>
        <begin position="20"/>
        <end position="37"/>
    </location>
</feature>
<protein>
    <submittedName>
        <fullName evidence="2">Uncharacterized protein</fullName>
    </submittedName>
</protein>
<reference evidence="2" key="1">
    <citation type="submission" date="2014-11" db="EMBL/GenBank/DDBJ databases">
        <authorList>
            <person name="Amaro Gonzalez C."/>
        </authorList>
    </citation>
    <scope>NUCLEOTIDE SEQUENCE</scope>
</reference>
<dbReference type="AlphaFoldDB" id="A0A0E9WC24"/>
<keyword evidence="1" id="KW-0472">Membrane</keyword>
<sequence>MHEQSAMYKLWVKLVWETTVSLQCYLFPFLYGNHLFLKTPEMQLEEMMHLSRNMIGLKGVFDCLKMCTSYHVKTDISLHRAIFLKLISII</sequence>
<keyword evidence="1" id="KW-0812">Transmembrane</keyword>
<keyword evidence="1" id="KW-1133">Transmembrane helix</keyword>
<reference evidence="2" key="2">
    <citation type="journal article" date="2015" name="Fish Shellfish Immunol.">
        <title>Early steps in the European eel (Anguilla anguilla)-Vibrio vulnificus interaction in the gills: Role of the RtxA13 toxin.</title>
        <authorList>
            <person name="Callol A."/>
            <person name="Pajuelo D."/>
            <person name="Ebbesson L."/>
            <person name="Teles M."/>
            <person name="MacKenzie S."/>
            <person name="Amaro C."/>
        </authorList>
    </citation>
    <scope>NUCLEOTIDE SEQUENCE</scope>
</reference>
<organism evidence="2">
    <name type="scientific">Anguilla anguilla</name>
    <name type="common">European freshwater eel</name>
    <name type="synonym">Muraena anguilla</name>
    <dbReference type="NCBI Taxonomy" id="7936"/>
    <lineage>
        <taxon>Eukaryota</taxon>
        <taxon>Metazoa</taxon>
        <taxon>Chordata</taxon>
        <taxon>Craniata</taxon>
        <taxon>Vertebrata</taxon>
        <taxon>Euteleostomi</taxon>
        <taxon>Actinopterygii</taxon>
        <taxon>Neopterygii</taxon>
        <taxon>Teleostei</taxon>
        <taxon>Anguilliformes</taxon>
        <taxon>Anguillidae</taxon>
        <taxon>Anguilla</taxon>
    </lineage>
</organism>
<evidence type="ECO:0000256" key="1">
    <source>
        <dbReference type="SAM" id="Phobius"/>
    </source>
</evidence>
<name>A0A0E9WC24_ANGAN</name>
<accession>A0A0E9WC24</accession>
<dbReference type="EMBL" id="GBXM01021447">
    <property type="protein sequence ID" value="JAH87130.1"/>
    <property type="molecule type" value="Transcribed_RNA"/>
</dbReference>